<dbReference type="EMBL" id="JBAFSM010000002">
    <property type="protein sequence ID" value="MEG3435785.1"/>
    <property type="molecule type" value="Genomic_DNA"/>
</dbReference>
<dbReference type="CDD" id="cd14727">
    <property type="entry name" value="ChanN-like"/>
    <property type="match status" value="1"/>
</dbReference>
<evidence type="ECO:0000313" key="2">
    <source>
        <dbReference type="EMBL" id="MEG3435785.1"/>
    </source>
</evidence>
<name>A0AAW9QFL3_9CHRO</name>
<gene>
    <name evidence="2" type="ORF">V0288_01515</name>
</gene>
<dbReference type="Pfam" id="PF04187">
    <property type="entry name" value="Cofac_haem_bdg"/>
    <property type="match status" value="1"/>
</dbReference>
<dbReference type="SUPFAM" id="SSF159501">
    <property type="entry name" value="EreA/ChaN-like"/>
    <property type="match status" value="1"/>
</dbReference>
<dbReference type="InterPro" id="IPR007314">
    <property type="entry name" value="Cofac_haem-bd_dom"/>
</dbReference>
<dbReference type="Proteomes" id="UP001328733">
    <property type="component" value="Unassembled WGS sequence"/>
</dbReference>
<protein>
    <submittedName>
        <fullName evidence="2">ChaN family lipoprotein</fullName>
    </submittedName>
</protein>
<comment type="caution">
    <text evidence="2">The sequence shown here is derived from an EMBL/GenBank/DDBJ whole genome shotgun (WGS) entry which is preliminary data.</text>
</comment>
<evidence type="ECO:0000259" key="1">
    <source>
        <dbReference type="Pfam" id="PF04187"/>
    </source>
</evidence>
<feature type="domain" description="Haem-binding uptake Tiki superfamily ChaN" evidence="1">
    <location>
        <begin position="35"/>
        <end position="242"/>
    </location>
</feature>
<sequence>MRLSKNLWRLSIGLFLFFLLVPVAWGQITRQTAILDDLARADIVYIGETHDRAEDHAARFQLVQRLQAKNPRVAIAFEMFQRPYQVYLDRYVAGTIEETELREKTEYDDRWGFDWEFYAPLLRFARENKIPLIALNTPAEITRKVAREGLESLTPSEMTYIPPKEEIKTDNEAYRQMIREVYERHSGGNSKGFDRFFLAQVLWDETMADSIAEFHRANPDDQILVLAGKGHIIYGYGIPDRVKRRLGDRVTARSIFLGYDADLWEKGKPAPADYYWQLEK</sequence>
<keyword evidence="3" id="KW-1185">Reference proteome</keyword>
<reference evidence="2 3" key="1">
    <citation type="submission" date="2024-01" db="EMBL/GenBank/DDBJ databases">
        <title>Genomic insights into the taxonomy and metabolism of the cyanobacterium Pannus brasiliensis CCIBt3594.</title>
        <authorList>
            <person name="Machado M."/>
            <person name="Botero N.B."/>
            <person name="Andreote A.P.D."/>
            <person name="Feitosa A.M.T."/>
            <person name="Popin R."/>
            <person name="Sivonen K."/>
            <person name="Fiore M.F."/>
        </authorList>
    </citation>
    <scope>NUCLEOTIDE SEQUENCE [LARGE SCALE GENOMIC DNA]</scope>
    <source>
        <strain evidence="2 3">CCIBt3594</strain>
    </source>
</reference>
<proteinExistence type="predicted"/>
<keyword evidence="2" id="KW-0449">Lipoprotein</keyword>
<evidence type="ECO:0000313" key="3">
    <source>
        <dbReference type="Proteomes" id="UP001328733"/>
    </source>
</evidence>
<accession>A0AAW9QFL3</accession>
<dbReference type="RefSeq" id="WP_332863238.1">
    <property type="nucleotide sequence ID" value="NZ_JBAFSM010000002.1"/>
</dbReference>
<organism evidence="2 3">
    <name type="scientific">Pannus brasiliensis CCIBt3594</name>
    <dbReference type="NCBI Taxonomy" id="1427578"/>
    <lineage>
        <taxon>Bacteria</taxon>
        <taxon>Bacillati</taxon>
        <taxon>Cyanobacteriota</taxon>
        <taxon>Cyanophyceae</taxon>
        <taxon>Oscillatoriophycideae</taxon>
        <taxon>Chroococcales</taxon>
        <taxon>Microcystaceae</taxon>
        <taxon>Pannus</taxon>
    </lineage>
</organism>
<dbReference type="Gene3D" id="3.40.50.11550">
    <property type="match status" value="1"/>
</dbReference>
<dbReference type="AlphaFoldDB" id="A0AAW9QFL3"/>